<evidence type="ECO:0000256" key="6">
    <source>
        <dbReference type="ARBA" id="ARBA00023125"/>
    </source>
</evidence>
<feature type="compositionally biased region" description="Low complexity" evidence="10">
    <location>
        <begin position="37"/>
        <end position="47"/>
    </location>
</feature>
<evidence type="ECO:0000256" key="2">
    <source>
        <dbReference type="ARBA" id="ARBA00007053"/>
    </source>
</evidence>
<protein>
    <recommendedName>
        <fullName evidence="3">Mitochondrial genome maintenance protein MGM101</fullName>
    </recommendedName>
</protein>
<dbReference type="AlphaFoldDB" id="A0A316VI86"/>
<keyword evidence="6" id="KW-0238">DNA-binding</keyword>
<dbReference type="GO" id="GO:0000262">
    <property type="term" value="C:mitochondrial chromosome"/>
    <property type="evidence" value="ECO:0007669"/>
    <property type="project" value="InterPro"/>
</dbReference>
<comment type="subcellular location">
    <subcellularLocation>
        <location evidence="1">Mitochondrion matrix</location>
        <location evidence="1">Mitochondrion nucleoid</location>
    </subcellularLocation>
</comment>
<dbReference type="STRING" id="1280837.A0A316VI86"/>
<keyword evidence="12" id="KW-1185">Reference proteome</keyword>
<dbReference type="InterPro" id="IPR009446">
    <property type="entry name" value="Mgm101"/>
</dbReference>
<dbReference type="OrthoDB" id="17164at2759"/>
<comment type="similarity">
    <text evidence="2">Belongs to the MGM101 family.</text>
</comment>
<evidence type="ECO:0000313" key="11">
    <source>
        <dbReference type="EMBL" id="PWN37312.1"/>
    </source>
</evidence>
<dbReference type="GO" id="GO:0003697">
    <property type="term" value="F:single-stranded DNA binding"/>
    <property type="evidence" value="ECO:0007669"/>
    <property type="project" value="InterPro"/>
</dbReference>
<feature type="region of interest" description="Disordered" evidence="10">
    <location>
        <begin position="37"/>
        <end position="141"/>
    </location>
</feature>
<dbReference type="Proteomes" id="UP000245771">
    <property type="component" value="Unassembled WGS sequence"/>
</dbReference>
<dbReference type="RefSeq" id="XP_025357614.1">
    <property type="nucleotide sequence ID" value="XM_025498203.1"/>
</dbReference>
<organism evidence="11 12">
    <name type="scientific">Meira miltonrushii</name>
    <dbReference type="NCBI Taxonomy" id="1280837"/>
    <lineage>
        <taxon>Eukaryota</taxon>
        <taxon>Fungi</taxon>
        <taxon>Dikarya</taxon>
        <taxon>Basidiomycota</taxon>
        <taxon>Ustilaginomycotina</taxon>
        <taxon>Exobasidiomycetes</taxon>
        <taxon>Exobasidiales</taxon>
        <taxon>Brachybasidiaceae</taxon>
        <taxon>Meira</taxon>
    </lineage>
</organism>
<proteinExistence type="inferred from homology"/>
<keyword evidence="5" id="KW-0809">Transit peptide</keyword>
<evidence type="ECO:0000256" key="1">
    <source>
        <dbReference type="ARBA" id="ARBA00004436"/>
    </source>
</evidence>
<dbReference type="Pfam" id="PF06420">
    <property type="entry name" value="Mgm101p"/>
    <property type="match status" value="1"/>
</dbReference>
<dbReference type="GO" id="GO:0000725">
    <property type="term" value="P:recombinational repair"/>
    <property type="evidence" value="ECO:0007669"/>
    <property type="project" value="TreeGrafter"/>
</dbReference>
<reference evidence="11 12" key="1">
    <citation type="journal article" date="2018" name="Mol. Biol. Evol.">
        <title>Broad Genomic Sampling Reveals a Smut Pathogenic Ancestry of the Fungal Clade Ustilaginomycotina.</title>
        <authorList>
            <person name="Kijpornyongpan T."/>
            <person name="Mondo S.J."/>
            <person name="Barry K."/>
            <person name="Sandor L."/>
            <person name="Lee J."/>
            <person name="Lipzen A."/>
            <person name="Pangilinan J."/>
            <person name="LaButti K."/>
            <person name="Hainaut M."/>
            <person name="Henrissat B."/>
            <person name="Grigoriev I.V."/>
            <person name="Spatafora J.W."/>
            <person name="Aime M.C."/>
        </authorList>
    </citation>
    <scope>NUCLEOTIDE SEQUENCE [LARGE SCALE GENOMIC DNA]</scope>
    <source>
        <strain evidence="11 12">MCA 3882</strain>
    </source>
</reference>
<evidence type="ECO:0000256" key="9">
    <source>
        <dbReference type="ARBA" id="ARBA00023271"/>
    </source>
</evidence>
<evidence type="ECO:0000313" key="12">
    <source>
        <dbReference type="Proteomes" id="UP000245771"/>
    </source>
</evidence>
<keyword evidence="8" id="KW-0234">DNA repair</keyword>
<sequence length="316" mass="34659">MIVFTSSATNSLRLCVRRSTAVGQLSTRLYVTKPAWAASKTASAPAQKQKESNEFATTSAKELHPLPSSVKDAGKPSSSSDSERYDELGNSVSPADISSRPSGPGPSGPVTDAERAAPRYTQPSSNGNGSNGDVSEKSNSSFDWATSFNGMSTIPFPEKVAQVLEEPVNEDDIEIKPDGLLYLPEIKYRRILNRAFGPGGWGLAPRSETNVSDKVVSREWALICLGRFVSTARGEQEYFDPSGVATATEAAKSNALMRCCKDLGIAHELWSPRFIRSFKEKKCVEVFVENVSTHKKRKLWRRKDGAPFEYPWKESK</sequence>
<dbReference type="FunCoup" id="A0A316VI86">
    <property type="interactions" value="24"/>
</dbReference>
<dbReference type="PANTHER" id="PTHR31404">
    <property type="entry name" value="MITOCHONDRIAL GENOME MAINTENANCE PROTEIN MGM101"/>
    <property type="match status" value="1"/>
</dbReference>
<name>A0A316VI86_9BASI</name>
<dbReference type="EMBL" id="KZ819602">
    <property type="protein sequence ID" value="PWN37312.1"/>
    <property type="molecule type" value="Genomic_DNA"/>
</dbReference>
<evidence type="ECO:0000256" key="10">
    <source>
        <dbReference type="SAM" id="MobiDB-lite"/>
    </source>
</evidence>
<evidence type="ECO:0000256" key="5">
    <source>
        <dbReference type="ARBA" id="ARBA00022946"/>
    </source>
</evidence>
<keyword evidence="7" id="KW-0496">Mitochondrion</keyword>
<dbReference type="GO" id="GO:0036297">
    <property type="term" value="P:interstrand cross-link repair"/>
    <property type="evidence" value="ECO:0007669"/>
    <property type="project" value="TreeGrafter"/>
</dbReference>
<evidence type="ECO:0000256" key="4">
    <source>
        <dbReference type="ARBA" id="ARBA00022763"/>
    </source>
</evidence>
<gene>
    <name evidence="11" type="ORF">FA14DRAFT_159422</name>
</gene>
<dbReference type="PANTHER" id="PTHR31404:SF0">
    <property type="entry name" value="MITOCHONDRIAL GENOME MAINTENANCE PROTEIN MGM101"/>
    <property type="match status" value="1"/>
</dbReference>
<dbReference type="InParanoid" id="A0A316VI86"/>
<keyword evidence="9" id="KW-1135">Mitochondrion nucleoid</keyword>
<keyword evidence="4" id="KW-0227">DNA damage</keyword>
<evidence type="ECO:0000256" key="8">
    <source>
        <dbReference type="ARBA" id="ARBA00023204"/>
    </source>
</evidence>
<accession>A0A316VI86</accession>
<dbReference type="GeneID" id="37019984"/>
<evidence type="ECO:0000256" key="7">
    <source>
        <dbReference type="ARBA" id="ARBA00023128"/>
    </source>
</evidence>
<evidence type="ECO:0000256" key="3">
    <source>
        <dbReference type="ARBA" id="ARBA00013628"/>
    </source>
</evidence>